<protein>
    <submittedName>
        <fullName evidence="2">Uncharacterized peroxidase-related enzyme subfamily</fullName>
    </submittedName>
</protein>
<dbReference type="SUPFAM" id="SSF69118">
    <property type="entry name" value="AhpD-like"/>
    <property type="match status" value="1"/>
</dbReference>
<organism evidence="2">
    <name type="scientific">hydrothermal vent metagenome</name>
    <dbReference type="NCBI Taxonomy" id="652676"/>
    <lineage>
        <taxon>unclassified sequences</taxon>
        <taxon>metagenomes</taxon>
        <taxon>ecological metagenomes</taxon>
    </lineage>
</organism>
<keyword evidence="2" id="KW-0560">Oxidoreductase</keyword>
<dbReference type="AlphaFoldDB" id="A0A170QDI2"/>
<dbReference type="GO" id="GO:0051920">
    <property type="term" value="F:peroxiredoxin activity"/>
    <property type="evidence" value="ECO:0007669"/>
    <property type="project" value="InterPro"/>
</dbReference>
<dbReference type="Gene3D" id="1.20.1290.10">
    <property type="entry name" value="AhpD-like"/>
    <property type="match status" value="1"/>
</dbReference>
<keyword evidence="2" id="KW-0575">Peroxidase</keyword>
<dbReference type="InterPro" id="IPR003779">
    <property type="entry name" value="CMD-like"/>
</dbReference>
<evidence type="ECO:0000313" key="2">
    <source>
        <dbReference type="EMBL" id="CUV10417.1"/>
    </source>
</evidence>
<dbReference type="PANTHER" id="PTHR35446">
    <property type="entry name" value="SI:CH211-175M2.5"/>
    <property type="match status" value="1"/>
</dbReference>
<dbReference type="Pfam" id="PF02627">
    <property type="entry name" value="CMD"/>
    <property type="match status" value="1"/>
</dbReference>
<accession>A0A170QDI2</accession>
<dbReference type="EMBL" id="FAXC01000416">
    <property type="protein sequence ID" value="CUV10417.1"/>
    <property type="molecule type" value="Genomic_DNA"/>
</dbReference>
<evidence type="ECO:0000259" key="1">
    <source>
        <dbReference type="Pfam" id="PF02627"/>
    </source>
</evidence>
<sequence>MAWINVINEEKATGSLRDQYKNLIEPWGGVDNILKIHSLNPESLDAHVRLYKMAMYGKSSVQRREKEMIAVVVSTINQCHY</sequence>
<reference evidence="2" key="1">
    <citation type="submission" date="2015-10" db="EMBL/GenBank/DDBJ databases">
        <authorList>
            <person name="Gilbert D.G."/>
        </authorList>
    </citation>
    <scope>NUCLEOTIDE SEQUENCE</scope>
</reference>
<dbReference type="InterPro" id="IPR029032">
    <property type="entry name" value="AhpD-like"/>
</dbReference>
<gene>
    <name evidence="2" type="ORF">MGWOODY_Mmi2525</name>
</gene>
<feature type="domain" description="Carboxymuconolactone decarboxylase-like" evidence="1">
    <location>
        <begin position="41"/>
        <end position="81"/>
    </location>
</feature>
<dbReference type="PANTHER" id="PTHR35446:SF2">
    <property type="entry name" value="CARBOXYMUCONOLACTONE DECARBOXYLASE-LIKE DOMAIN-CONTAINING PROTEIN"/>
    <property type="match status" value="1"/>
</dbReference>
<name>A0A170QDI2_9ZZZZ</name>
<proteinExistence type="predicted"/>